<dbReference type="RefSeq" id="WP_038682423.1">
    <property type="nucleotide sequence ID" value="NZ_CP007514.1"/>
</dbReference>
<keyword evidence="1" id="KW-0812">Transmembrane</keyword>
<dbReference type="KEGG" id="rrd:RradSPS_1997"/>
<name>A0A023X5J6_RUBRA</name>
<evidence type="ECO:0008006" key="5">
    <source>
        <dbReference type="Google" id="ProtNLM"/>
    </source>
</evidence>
<dbReference type="HOGENOM" id="CLU_1833730_0_0_11"/>
<accession>A0A023X5J6</accession>
<dbReference type="STRING" id="42256.RradSPS_1997"/>
<dbReference type="AlphaFoldDB" id="A0A023X5J6"/>
<evidence type="ECO:0000256" key="1">
    <source>
        <dbReference type="SAM" id="Phobius"/>
    </source>
</evidence>
<proteinExistence type="predicted"/>
<feature type="transmembrane region" description="Helical" evidence="1">
    <location>
        <begin position="12"/>
        <end position="33"/>
    </location>
</feature>
<dbReference type="EMBL" id="CP007514">
    <property type="protein sequence ID" value="AHY47280.1"/>
    <property type="molecule type" value="Genomic_DNA"/>
</dbReference>
<reference evidence="3" key="2">
    <citation type="submission" date="2023-11" db="EMBL/GenBank/DDBJ databases">
        <title>MicrobeMod: A computational toolkit for identifying prokaryotic methylation and restriction-modification with nanopore sequencing.</title>
        <authorList>
            <person name="Crits-Christoph A."/>
            <person name="Kang S.C."/>
            <person name="Lee H."/>
            <person name="Ostrov N."/>
        </authorList>
    </citation>
    <scope>NUCLEOTIDE SEQUENCE</scope>
    <source>
        <strain evidence="3">ATCC 51242</strain>
    </source>
</reference>
<keyword evidence="4" id="KW-1185">Reference proteome</keyword>
<keyword evidence="1" id="KW-0472">Membrane</keyword>
<dbReference type="PROSITE" id="PS51257">
    <property type="entry name" value="PROKAR_LIPOPROTEIN"/>
    <property type="match status" value="1"/>
</dbReference>
<gene>
    <name evidence="2" type="ORF">RradSPS_1997</name>
    <name evidence="3" type="ORF">SIL72_11700</name>
</gene>
<evidence type="ECO:0000313" key="3">
    <source>
        <dbReference type="EMBL" id="MDX5894685.1"/>
    </source>
</evidence>
<dbReference type="Proteomes" id="UP001281130">
    <property type="component" value="Unassembled WGS sequence"/>
</dbReference>
<evidence type="ECO:0000313" key="4">
    <source>
        <dbReference type="Proteomes" id="UP000025229"/>
    </source>
</evidence>
<sequence>MRLLAEESGQSLVEVTVAVVILTACILPLAGMFDTALGASGRGGDRDRARLEAHSAVEALRALGYRETALRYAPGRPAVCPDDRPDDRFGCTLETVFVNEDLEPAERDGGRMLVRVRVAWERDGRESGHREVALLAADEP</sequence>
<reference evidence="2 4" key="1">
    <citation type="submission" date="2014-03" db="EMBL/GenBank/DDBJ databases">
        <title>Complete genome sequence of the Radio-Resistant Rubrobacter radiotolerans RSPS-4.</title>
        <authorList>
            <person name="Egas C.C."/>
            <person name="Barroso C.C."/>
            <person name="Froufe H.J.C."/>
            <person name="Pacheco J.J."/>
            <person name="Albuquerque L.L."/>
            <person name="da Costa M.M.S."/>
        </authorList>
    </citation>
    <scope>NUCLEOTIDE SEQUENCE [LARGE SCALE GENOMIC DNA]</scope>
    <source>
        <strain evidence="2 4">RSPS-4</strain>
    </source>
</reference>
<organism evidence="2 4">
    <name type="scientific">Rubrobacter radiotolerans</name>
    <name type="common">Arthrobacter radiotolerans</name>
    <dbReference type="NCBI Taxonomy" id="42256"/>
    <lineage>
        <taxon>Bacteria</taxon>
        <taxon>Bacillati</taxon>
        <taxon>Actinomycetota</taxon>
        <taxon>Rubrobacteria</taxon>
        <taxon>Rubrobacterales</taxon>
        <taxon>Rubrobacteraceae</taxon>
        <taxon>Rubrobacter</taxon>
    </lineage>
</organism>
<dbReference type="EMBL" id="JAWXXX010000001">
    <property type="protein sequence ID" value="MDX5894685.1"/>
    <property type="molecule type" value="Genomic_DNA"/>
</dbReference>
<protein>
    <recommendedName>
        <fullName evidence="5">Prepilin-type N-terminal cleavage/methylation domain</fullName>
    </recommendedName>
</protein>
<keyword evidence="1" id="KW-1133">Transmembrane helix</keyword>
<evidence type="ECO:0000313" key="2">
    <source>
        <dbReference type="EMBL" id="AHY47280.1"/>
    </source>
</evidence>
<dbReference type="Proteomes" id="UP000025229">
    <property type="component" value="Chromosome"/>
</dbReference>